<dbReference type="InterPro" id="IPR036925">
    <property type="entry name" value="TIF_IF2_dom3_sf"/>
</dbReference>
<dbReference type="KEGG" id="phu:Phum_PHUM318620"/>
<dbReference type="FunFam" id="3.40.50.300:FF:000019">
    <property type="entry name" value="Translation initiation factor IF-2"/>
    <property type="match status" value="1"/>
</dbReference>
<dbReference type="PANTHER" id="PTHR43381">
    <property type="entry name" value="TRANSLATION INITIATION FACTOR IF-2-RELATED"/>
    <property type="match status" value="1"/>
</dbReference>
<dbReference type="GO" id="GO:0005737">
    <property type="term" value="C:cytoplasm"/>
    <property type="evidence" value="ECO:0007669"/>
    <property type="project" value="TreeGrafter"/>
</dbReference>
<dbReference type="SUPFAM" id="SSF50447">
    <property type="entry name" value="Translation proteins"/>
    <property type="match status" value="2"/>
</dbReference>
<dbReference type="InterPro" id="IPR027417">
    <property type="entry name" value="P-loop_NTPase"/>
</dbReference>
<accession>E0VMT5</accession>
<dbReference type="InterPro" id="IPR009000">
    <property type="entry name" value="Transl_B-barrel_sf"/>
</dbReference>
<dbReference type="InParanoid" id="E0VMT5"/>
<dbReference type="Pfam" id="PF00009">
    <property type="entry name" value="GTP_EFTU"/>
    <property type="match status" value="1"/>
</dbReference>
<dbReference type="OMA" id="TIVCYQI"/>
<dbReference type="Pfam" id="PF22042">
    <property type="entry name" value="EF-G_D2"/>
    <property type="match status" value="1"/>
</dbReference>
<dbReference type="CDD" id="cd03702">
    <property type="entry name" value="IF2_mtIF2_II"/>
    <property type="match status" value="1"/>
</dbReference>
<dbReference type="CDD" id="cd01887">
    <property type="entry name" value="IF2_eIF5B"/>
    <property type="match status" value="1"/>
</dbReference>
<dbReference type="FunFam" id="2.40.30.10:FF:000008">
    <property type="entry name" value="Translation initiation factor IF-2"/>
    <property type="match status" value="1"/>
</dbReference>
<dbReference type="InterPro" id="IPR000795">
    <property type="entry name" value="T_Tr_GTP-bd_dom"/>
</dbReference>
<dbReference type="Gene3D" id="3.40.50.10050">
    <property type="entry name" value="Translation initiation factor IF- 2, domain 3"/>
    <property type="match status" value="1"/>
</dbReference>
<evidence type="ECO:0000256" key="7">
    <source>
        <dbReference type="SAM" id="Coils"/>
    </source>
</evidence>
<dbReference type="AlphaFoldDB" id="E0VMT5"/>
<dbReference type="SUPFAM" id="SSF52156">
    <property type="entry name" value="Initiation factor IF2/eIF5b, domain 3"/>
    <property type="match status" value="1"/>
</dbReference>
<dbReference type="GO" id="GO:0003743">
    <property type="term" value="F:translation initiation factor activity"/>
    <property type="evidence" value="ECO:0007669"/>
    <property type="project" value="UniProtKB-KW"/>
</dbReference>
<keyword evidence="4" id="KW-0648">Protein biosynthesis</keyword>
<feature type="coiled-coil region" evidence="7">
    <location>
        <begin position="335"/>
        <end position="373"/>
    </location>
</feature>
<dbReference type="STRING" id="121224.E0VMT5"/>
<dbReference type="CTD" id="8236066"/>
<evidence type="ECO:0000313" key="11">
    <source>
        <dbReference type="Proteomes" id="UP000009046"/>
    </source>
</evidence>
<sequence length="625" mass="70310">MSQDLNYADKEKENKYVKVWENISLSDLAESFQSLSNIFKKKCLFISDPKSKKTKKKPTEYEFIRQSPVNTKNLIKRPPIVTIMGHVDHGKTTLLDALRNSSIVEKEFGGITQHIGAFLVTVSSGQTITFIDTPGHAAFTTMRARGVQLTDIVVLVIAADDGIMEQTIESIKIIKKSFVRTIIAVNKIDKAKALNIELIKEKLLEEGIQVEDKGGDVQIVPISALKRINLDLLIDMILTEAEIMNLTGDPTGSVEGVILETKVSHLGAQATILVKKGTLKKGTILFGGKTYCRTRSMLDENGNHLTSASLSTPVQISGWKELPSAGDEVFEVESVKIANQLIKHVEQKNKKEQQELESEIIEEKQRLQKLEFMNFKEKLKKISSSKEHWLLKQEVIENEKSKILKANSMPSLSVIIKGDVHGSIEAIQEIFDTYDKNDECELSIVSSSVGKITLKDVELAETFNAIIYAFNVDLNDDLKNIVKTKKVDIRKHNVIYKMIDDLKDEISSRLPMKNCERVLGEAEVLQVFFVTYMNKKKKLPVAGCKCNKGELKKDALFRIVRNDEIIFEGKLLSMKHLKNEVGTIRTNAECGLLFDSLASEFKPSDKIICYELYQVPQKTSWNPGF</sequence>
<evidence type="ECO:0000313" key="9">
    <source>
        <dbReference type="EMBL" id="EEB14691.1"/>
    </source>
</evidence>
<dbReference type="Pfam" id="PF11987">
    <property type="entry name" value="IF-2"/>
    <property type="match status" value="1"/>
</dbReference>
<dbReference type="EnsemblMetazoa" id="PHUM318620-RA">
    <property type="protein sequence ID" value="PHUM318620-PA"/>
    <property type="gene ID" value="PHUM318620"/>
</dbReference>
<keyword evidence="11" id="KW-1185">Reference proteome</keyword>
<dbReference type="PROSITE" id="PS51722">
    <property type="entry name" value="G_TR_2"/>
    <property type="match status" value="1"/>
</dbReference>
<gene>
    <name evidence="10" type="primary">8236066</name>
    <name evidence="9" type="ORF">Phum_PHUM318620</name>
</gene>
<dbReference type="Gene3D" id="3.40.50.300">
    <property type="entry name" value="P-loop containing nucleotide triphosphate hydrolases"/>
    <property type="match status" value="1"/>
</dbReference>
<dbReference type="GO" id="GO:0005525">
    <property type="term" value="F:GTP binding"/>
    <property type="evidence" value="ECO:0007669"/>
    <property type="project" value="UniProtKB-KW"/>
</dbReference>
<dbReference type="FunCoup" id="E0VMT5">
    <property type="interactions" value="1138"/>
</dbReference>
<comment type="function">
    <text evidence="6">One of the essential components for the initiation of protein synthesis. Protects formylmethionyl-tRNA from spontaneous hydrolysis and promotes its binding to the 30S ribosomal subunits. Also involved in the hydrolysis of GTP during the formation of the 70S ribosomal complex.</text>
</comment>
<keyword evidence="2 9" id="KW-0396">Initiation factor</keyword>
<dbReference type="Gene3D" id="2.40.30.10">
    <property type="entry name" value="Translation factors"/>
    <property type="match status" value="2"/>
</dbReference>
<keyword evidence="5" id="KW-0342">GTP-binding</keyword>
<dbReference type="PANTHER" id="PTHR43381:SF20">
    <property type="entry name" value="TRANSLATION INITIATION FACTOR IF-2, MITOCHONDRIAL"/>
    <property type="match status" value="1"/>
</dbReference>
<name>E0VMT5_PEDHC</name>
<reference evidence="10" key="3">
    <citation type="submission" date="2021-02" db="UniProtKB">
        <authorList>
            <consortium name="EnsemblMetazoa"/>
        </authorList>
    </citation>
    <scope>IDENTIFICATION</scope>
    <source>
        <strain evidence="10">USDA</strain>
    </source>
</reference>
<dbReference type="VEuPathDB" id="VectorBase:PHUM318620"/>
<keyword evidence="3" id="KW-0547">Nucleotide-binding</keyword>
<dbReference type="InterPro" id="IPR023115">
    <property type="entry name" value="TIF_IF2_dom3"/>
</dbReference>
<dbReference type="Proteomes" id="UP000009046">
    <property type="component" value="Unassembled WGS sequence"/>
</dbReference>
<dbReference type="GO" id="GO:0003924">
    <property type="term" value="F:GTPase activity"/>
    <property type="evidence" value="ECO:0007669"/>
    <property type="project" value="InterPro"/>
</dbReference>
<dbReference type="InterPro" id="IPR044145">
    <property type="entry name" value="IF2_II"/>
</dbReference>
<dbReference type="SUPFAM" id="SSF52540">
    <property type="entry name" value="P-loop containing nucleoside triphosphate hydrolases"/>
    <property type="match status" value="1"/>
</dbReference>
<reference evidence="9" key="2">
    <citation type="submission" date="2007-04" db="EMBL/GenBank/DDBJ databases">
        <title>The genome of the human body louse.</title>
        <authorList>
            <consortium name="The Human Body Louse Genome Consortium"/>
            <person name="Kirkness E."/>
            <person name="Walenz B."/>
            <person name="Hass B."/>
            <person name="Bruggner R."/>
            <person name="Strausberg R."/>
        </authorList>
    </citation>
    <scope>NUCLEOTIDE SEQUENCE</scope>
    <source>
        <strain evidence="9">USDA</strain>
    </source>
</reference>
<evidence type="ECO:0000259" key="8">
    <source>
        <dbReference type="PROSITE" id="PS51722"/>
    </source>
</evidence>
<evidence type="ECO:0000256" key="3">
    <source>
        <dbReference type="ARBA" id="ARBA00022741"/>
    </source>
</evidence>
<dbReference type="eggNOG" id="KOG1145">
    <property type="taxonomic scope" value="Eukaryota"/>
</dbReference>
<dbReference type="EMBL" id="AAZO01003701">
    <property type="status" value="NOT_ANNOTATED_CDS"/>
    <property type="molecule type" value="Genomic_DNA"/>
</dbReference>
<reference evidence="9" key="1">
    <citation type="submission" date="2007-04" db="EMBL/GenBank/DDBJ databases">
        <title>Annotation of Pediculus humanus corporis strain USDA.</title>
        <authorList>
            <person name="Kirkness E."/>
            <person name="Hannick L."/>
            <person name="Hass B."/>
            <person name="Bruggner R."/>
            <person name="Lawson D."/>
            <person name="Bidwell S."/>
            <person name="Joardar V."/>
            <person name="Caler E."/>
            <person name="Walenz B."/>
            <person name="Inman J."/>
            <person name="Schobel S."/>
            <person name="Galinsky K."/>
            <person name="Amedeo P."/>
            <person name="Strausberg R."/>
        </authorList>
    </citation>
    <scope>NUCLEOTIDE SEQUENCE</scope>
    <source>
        <strain evidence="9">USDA</strain>
    </source>
</reference>
<dbReference type="FunFam" id="3.40.50.10050:FF:000001">
    <property type="entry name" value="Translation initiation factor IF-2"/>
    <property type="match status" value="1"/>
</dbReference>
<evidence type="ECO:0000313" key="10">
    <source>
        <dbReference type="EnsemblMetazoa" id="PHUM318620-PA"/>
    </source>
</evidence>
<comment type="similarity">
    <text evidence="1">Belongs to the TRAFAC class translation factor GTPase superfamily. Classic translation factor GTPase family. IF-2 subfamily.</text>
</comment>
<evidence type="ECO:0000256" key="1">
    <source>
        <dbReference type="ARBA" id="ARBA00007733"/>
    </source>
</evidence>
<dbReference type="NCBIfam" id="TIGR00231">
    <property type="entry name" value="small_GTP"/>
    <property type="match status" value="1"/>
</dbReference>
<dbReference type="HOGENOM" id="CLU_006301_5_2_1"/>
<keyword evidence="7" id="KW-0175">Coiled coil</keyword>
<dbReference type="EMBL" id="AAZO01003700">
    <property type="status" value="NOT_ANNOTATED_CDS"/>
    <property type="molecule type" value="Genomic_DNA"/>
</dbReference>
<evidence type="ECO:0000256" key="6">
    <source>
        <dbReference type="ARBA" id="ARBA00025162"/>
    </source>
</evidence>
<dbReference type="RefSeq" id="XP_002427429.1">
    <property type="nucleotide sequence ID" value="XM_002427384.1"/>
</dbReference>
<evidence type="ECO:0000256" key="2">
    <source>
        <dbReference type="ARBA" id="ARBA00022540"/>
    </source>
</evidence>
<protein>
    <submittedName>
        <fullName evidence="9 10">Translation initiation factor IF-2, putative</fullName>
    </submittedName>
</protein>
<dbReference type="InterPro" id="IPR015760">
    <property type="entry name" value="TIF_IF2"/>
</dbReference>
<evidence type="ECO:0000256" key="4">
    <source>
        <dbReference type="ARBA" id="ARBA00022917"/>
    </source>
</evidence>
<dbReference type="EMBL" id="DS235324">
    <property type="protein sequence ID" value="EEB14691.1"/>
    <property type="molecule type" value="Genomic_DNA"/>
</dbReference>
<dbReference type="GeneID" id="8236066"/>
<feature type="domain" description="Tr-type G" evidence="8">
    <location>
        <begin position="76"/>
        <end position="247"/>
    </location>
</feature>
<proteinExistence type="inferred from homology"/>
<evidence type="ECO:0000256" key="5">
    <source>
        <dbReference type="ARBA" id="ARBA00023134"/>
    </source>
</evidence>
<dbReference type="OrthoDB" id="361630at2759"/>
<dbReference type="InterPro" id="IPR053905">
    <property type="entry name" value="EF-G-like_DII"/>
</dbReference>
<organism>
    <name type="scientific">Pediculus humanus subsp. corporis</name>
    <name type="common">Body louse</name>
    <dbReference type="NCBI Taxonomy" id="121224"/>
    <lineage>
        <taxon>Eukaryota</taxon>
        <taxon>Metazoa</taxon>
        <taxon>Ecdysozoa</taxon>
        <taxon>Arthropoda</taxon>
        <taxon>Hexapoda</taxon>
        <taxon>Insecta</taxon>
        <taxon>Pterygota</taxon>
        <taxon>Neoptera</taxon>
        <taxon>Paraneoptera</taxon>
        <taxon>Psocodea</taxon>
        <taxon>Troctomorpha</taxon>
        <taxon>Phthiraptera</taxon>
        <taxon>Anoplura</taxon>
        <taxon>Pediculidae</taxon>
        <taxon>Pediculus</taxon>
    </lineage>
</organism>
<dbReference type="InterPro" id="IPR005225">
    <property type="entry name" value="Small_GTP-bd"/>
</dbReference>